<dbReference type="GeneID" id="108425580"/>
<evidence type="ECO:0000256" key="1">
    <source>
        <dbReference type="ARBA" id="ARBA00004167"/>
    </source>
</evidence>
<dbReference type="Proteomes" id="UP001501920">
    <property type="component" value="Chromosome 9"/>
</dbReference>
<feature type="domain" description="V-type proton ATPase subunit S1/VOA1 transmembrane" evidence="9">
    <location>
        <begin position="410"/>
        <end position="448"/>
    </location>
</feature>
<dbReference type="GO" id="GO:0003140">
    <property type="term" value="P:determination of left/right asymmetry in lateral mesoderm"/>
    <property type="evidence" value="ECO:0007669"/>
    <property type="project" value="Ensembl"/>
</dbReference>
<dbReference type="GO" id="GO:0030641">
    <property type="term" value="P:regulation of cellular pH"/>
    <property type="evidence" value="ECO:0007669"/>
    <property type="project" value="Ensembl"/>
</dbReference>
<comment type="subcellular location">
    <subcellularLocation>
        <location evidence="1">Membrane</location>
        <topology evidence="1">Single-pass membrane protein</topology>
    </subcellularLocation>
</comment>
<dbReference type="PANTHER" id="PTHR12471">
    <property type="entry name" value="VACUOLAR ATP SYNTHASE SUBUNIT S1"/>
    <property type="match status" value="1"/>
</dbReference>
<dbReference type="GO" id="GO:0001671">
    <property type="term" value="F:ATPase activator activity"/>
    <property type="evidence" value="ECO:0007669"/>
    <property type="project" value="TreeGrafter"/>
</dbReference>
<feature type="transmembrane region" description="Helical" evidence="6">
    <location>
        <begin position="416"/>
        <end position="435"/>
    </location>
</feature>
<dbReference type="OMA" id="MSQRFYP"/>
<dbReference type="Gene3D" id="2.40.160.110">
    <property type="match status" value="1"/>
</dbReference>
<dbReference type="InterPro" id="IPR008388">
    <property type="entry name" value="Ac45_acc_su"/>
</dbReference>
<reference evidence="10" key="2">
    <citation type="submission" date="2025-08" db="UniProtKB">
        <authorList>
            <consortium name="Ensembl"/>
        </authorList>
    </citation>
    <scope>IDENTIFICATION</scope>
</reference>
<evidence type="ECO:0000256" key="6">
    <source>
        <dbReference type="SAM" id="Phobius"/>
    </source>
</evidence>
<dbReference type="FunFam" id="2.40.160.110:FF:000003">
    <property type="entry name" value="ATPase H+ transporting accessory protein 1"/>
    <property type="match status" value="1"/>
</dbReference>
<dbReference type="GO" id="GO:0012505">
    <property type="term" value="C:endomembrane system"/>
    <property type="evidence" value="ECO:0007669"/>
    <property type="project" value="UniProtKB-ARBA"/>
</dbReference>
<dbReference type="AlphaFoldDB" id="A0A3B4CPB4"/>
<evidence type="ECO:0000313" key="10">
    <source>
        <dbReference type="Ensembl" id="ENSPNAP00000013195.2"/>
    </source>
</evidence>
<proteinExistence type="inferred from homology"/>
<dbReference type="STRING" id="42514.ENSPNAP00000013195"/>
<evidence type="ECO:0000256" key="5">
    <source>
        <dbReference type="ARBA" id="ARBA00023136"/>
    </source>
</evidence>
<protein>
    <recommendedName>
        <fullName evidence="12">ATPase H+ transporting accessory protein 1a</fullName>
    </recommendedName>
</protein>
<keyword evidence="7" id="KW-0732">Signal</keyword>
<evidence type="ECO:0000256" key="7">
    <source>
        <dbReference type="SAM" id="SignalP"/>
    </source>
</evidence>
<dbReference type="GO" id="GO:0042127">
    <property type="term" value="P:regulation of cell population proliferation"/>
    <property type="evidence" value="ECO:0007669"/>
    <property type="project" value="Ensembl"/>
</dbReference>
<evidence type="ECO:0000256" key="4">
    <source>
        <dbReference type="ARBA" id="ARBA00022989"/>
    </source>
</evidence>
<dbReference type="InterPro" id="IPR046756">
    <property type="entry name" value="VAS1/VOA1_TM"/>
</dbReference>
<dbReference type="GeneTree" id="ENSGT00940000156650"/>
<dbReference type="GO" id="GO:0008057">
    <property type="term" value="P:eye pigment granule organization"/>
    <property type="evidence" value="ECO:0007669"/>
    <property type="project" value="Ensembl"/>
</dbReference>
<evidence type="ECO:0000313" key="11">
    <source>
        <dbReference type="Proteomes" id="UP001501920"/>
    </source>
</evidence>
<dbReference type="GO" id="GO:0070121">
    <property type="term" value="P:Kupffer's vesicle development"/>
    <property type="evidence" value="ECO:0007669"/>
    <property type="project" value="Ensembl"/>
</dbReference>
<evidence type="ECO:0008006" key="12">
    <source>
        <dbReference type="Google" id="ProtNLM"/>
    </source>
</evidence>
<dbReference type="CTD" id="195824"/>
<dbReference type="GO" id="GO:1902017">
    <property type="term" value="P:regulation of cilium assembly"/>
    <property type="evidence" value="ECO:0007669"/>
    <property type="project" value="Ensembl"/>
</dbReference>
<dbReference type="GO" id="GO:0030659">
    <property type="term" value="C:cytoplasmic vesicle membrane"/>
    <property type="evidence" value="ECO:0007669"/>
    <property type="project" value="UniProtKB-ARBA"/>
</dbReference>
<dbReference type="Ensembl" id="ENSPNAT00000020810.2">
    <property type="protein sequence ID" value="ENSPNAP00000013195.2"/>
    <property type="gene ID" value="ENSPNAG00000019041.2"/>
</dbReference>
<reference evidence="10 11" key="1">
    <citation type="submission" date="2020-10" db="EMBL/GenBank/DDBJ databases">
        <title>Pygocentrus nattereri (red-bellied piranha) genome, fPygNat1, primary haplotype.</title>
        <authorList>
            <person name="Myers G."/>
            <person name="Meyer A."/>
            <person name="Karagic N."/>
            <person name="Pippel M."/>
            <person name="Winkler S."/>
            <person name="Tracey A."/>
            <person name="Wood J."/>
            <person name="Formenti G."/>
            <person name="Howe K."/>
            <person name="Fedrigo O."/>
            <person name="Jarvis E.D."/>
        </authorList>
    </citation>
    <scope>NUCLEOTIDE SEQUENCE [LARGE SCALE GENOMIC DNA]</scope>
</reference>
<evidence type="ECO:0000256" key="3">
    <source>
        <dbReference type="ARBA" id="ARBA00022692"/>
    </source>
</evidence>
<dbReference type="GO" id="GO:0032438">
    <property type="term" value="P:melanosome organization"/>
    <property type="evidence" value="ECO:0007669"/>
    <property type="project" value="Ensembl"/>
</dbReference>
<dbReference type="GO" id="GO:1901207">
    <property type="term" value="P:regulation of heart looping"/>
    <property type="evidence" value="ECO:0007669"/>
    <property type="project" value="Ensembl"/>
</dbReference>
<feature type="chain" id="PRO_5043736198" description="ATPase H+ transporting accessory protein 1a" evidence="7">
    <location>
        <begin position="33"/>
        <end position="460"/>
    </location>
</feature>
<sequence>MTEEVGSRSVSALKMALISLLFIFILLSPCTAQVPLVVWTSEGYSLPALAEPSAGEIVAGGKLVSYLKSTLTTSPHNVVLFLQDKLSIDDFTVYGGVFGNKQDSVFVNLESALETSAHLVLPALAWSAAESVEELFHKEFGIPALHTEPAGLAQLQLSSSQPSLLVISLPYTTGTQSKELLRKNDETIGDVLTLLKSRGIPYTAVYTGLRPSHVTKDTPISNTGGFSGRSLLQVPTETAETAPVIFNSTTSGPCILFWADHLNVAYEDKPSFDLAPLTFNKTVTLDGSMCNETVSRLVLNYNNVLGYKSFQLVFAMRKIFFPVSGRNWMVMEHVQLNFDGETALFNSTRGINTPAEYSFHCQRVSNTESPLLVPSSATDKATQWTLLFTEFQIQSFTVTENFAYASDCASFFTPGIWMGLLTTLLMVFILTYGLHMIMQLRTMDRFDDPKGPVISVPQNE</sequence>
<evidence type="ECO:0000256" key="2">
    <source>
        <dbReference type="ARBA" id="ARBA00009037"/>
    </source>
</evidence>
<feature type="domain" description="V-type proton ATPase subunit S1 luminal" evidence="8">
    <location>
        <begin position="253"/>
        <end position="396"/>
    </location>
</feature>
<dbReference type="GO" id="GO:0033176">
    <property type="term" value="C:proton-transporting V-type ATPase complex"/>
    <property type="evidence" value="ECO:0007669"/>
    <property type="project" value="TreeGrafter"/>
</dbReference>
<dbReference type="Pfam" id="PF20520">
    <property type="entry name" value="Ac45-VOA1_TM"/>
    <property type="match status" value="1"/>
</dbReference>
<dbReference type="PANTHER" id="PTHR12471:SF2">
    <property type="entry name" value="V-TYPE PROTON ATPASE SUBUNIT S1"/>
    <property type="match status" value="1"/>
</dbReference>
<name>A0A3B4CPB4_PYGNA</name>
<dbReference type="OrthoDB" id="9985059at2759"/>
<keyword evidence="3 6" id="KW-0812">Transmembrane</keyword>
<accession>A0A3B4CPB4</accession>
<organism evidence="10 11">
    <name type="scientific">Pygocentrus nattereri</name>
    <name type="common">Red-bellied piranha</name>
    <dbReference type="NCBI Taxonomy" id="42514"/>
    <lineage>
        <taxon>Eukaryota</taxon>
        <taxon>Metazoa</taxon>
        <taxon>Chordata</taxon>
        <taxon>Craniata</taxon>
        <taxon>Vertebrata</taxon>
        <taxon>Euteleostomi</taxon>
        <taxon>Actinopterygii</taxon>
        <taxon>Neopterygii</taxon>
        <taxon>Teleostei</taxon>
        <taxon>Ostariophysi</taxon>
        <taxon>Characiformes</taxon>
        <taxon>Characoidei</taxon>
        <taxon>Pygocentrus</taxon>
    </lineage>
</organism>
<feature type="signal peptide" evidence="7">
    <location>
        <begin position="1"/>
        <end position="32"/>
    </location>
</feature>
<dbReference type="InterPro" id="IPR046755">
    <property type="entry name" value="VAS1_LD"/>
</dbReference>
<dbReference type="GO" id="GO:0005886">
    <property type="term" value="C:plasma membrane"/>
    <property type="evidence" value="ECO:0007669"/>
    <property type="project" value="Ensembl"/>
</dbReference>
<dbReference type="GO" id="GO:0072659">
    <property type="term" value="P:protein localization to plasma membrane"/>
    <property type="evidence" value="ECO:0007669"/>
    <property type="project" value="Ensembl"/>
</dbReference>
<dbReference type="GO" id="GO:0098588">
    <property type="term" value="C:bounding membrane of organelle"/>
    <property type="evidence" value="ECO:0007669"/>
    <property type="project" value="UniProtKB-ARBA"/>
</dbReference>
<dbReference type="GO" id="GO:0045176">
    <property type="term" value="P:apical protein localization"/>
    <property type="evidence" value="ECO:0007669"/>
    <property type="project" value="Ensembl"/>
</dbReference>
<evidence type="ECO:0000259" key="9">
    <source>
        <dbReference type="Pfam" id="PF20520"/>
    </source>
</evidence>
<keyword evidence="4 6" id="KW-1133">Transmembrane helix</keyword>
<dbReference type="RefSeq" id="XP_017549808.2">
    <property type="nucleotide sequence ID" value="XM_017694319.2"/>
</dbReference>
<keyword evidence="5 6" id="KW-0472">Membrane</keyword>
<reference evidence="10" key="3">
    <citation type="submission" date="2025-09" db="UniProtKB">
        <authorList>
            <consortium name="Ensembl"/>
        </authorList>
    </citation>
    <scope>IDENTIFICATION</scope>
</reference>
<evidence type="ECO:0000259" key="8">
    <source>
        <dbReference type="Pfam" id="PF05827"/>
    </source>
</evidence>
<comment type="similarity">
    <text evidence="2">Belongs to the vacuolar ATPase subunit S1 family.</text>
</comment>
<dbReference type="GO" id="GO:0003406">
    <property type="term" value="P:retinal pigment epithelium development"/>
    <property type="evidence" value="ECO:0007669"/>
    <property type="project" value="Ensembl"/>
</dbReference>
<dbReference type="Pfam" id="PF05827">
    <property type="entry name" value="VAS1_LD"/>
    <property type="match status" value="1"/>
</dbReference>
<keyword evidence="11" id="KW-1185">Reference proteome</keyword>